<dbReference type="GO" id="GO:0002102">
    <property type="term" value="C:podosome"/>
    <property type="evidence" value="ECO:0007669"/>
    <property type="project" value="UniProtKB-SubCell"/>
</dbReference>
<protein>
    <recommendedName>
        <fullName evidence="7">Vinculin</fullName>
    </recommendedName>
    <alternativeName>
        <fullName evidence="21">Metavinculin</fullName>
    </alternativeName>
</protein>
<evidence type="ECO:0000256" key="7">
    <source>
        <dbReference type="ARBA" id="ARBA00014125"/>
    </source>
</evidence>
<evidence type="ECO:0000256" key="13">
    <source>
        <dbReference type="ARBA" id="ARBA00022949"/>
    </source>
</evidence>
<dbReference type="InterPro" id="IPR006077">
    <property type="entry name" value="Vinculin/catenin"/>
</dbReference>
<proteinExistence type="inferred from homology"/>
<feature type="compositionally biased region" description="Pro residues" evidence="22">
    <location>
        <begin position="934"/>
        <end position="950"/>
    </location>
</feature>
<keyword evidence="8" id="KW-1003">Cell membrane</keyword>
<dbReference type="PROSITE" id="PS00664">
    <property type="entry name" value="VINCULIN_2"/>
    <property type="match status" value="1"/>
</dbReference>
<comment type="subcellular location">
    <subcellularLocation>
        <location evidence="5">Cell junction</location>
        <location evidence="5">Adherens junction</location>
    </subcellularLocation>
    <subcellularLocation>
        <location evidence="3">Cell junction</location>
        <location evidence="3">Focal adhesion</location>
    </subcellularLocation>
    <subcellularLocation>
        <location evidence="4">Cell membrane</location>
        <location evidence="4">Sarcolemma</location>
        <topology evidence="4">Peripheral membrane protein</topology>
        <orientation evidence="4">Cytoplasmic side</orientation>
    </subcellularLocation>
    <subcellularLocation>
        <location evidence="1">Cell projection</location>
        <location evidence="1">Podosome</location>
    </subcellularLocation>
    <subcellularLocation>
        <location evidence="2">Cytoplasm</location>
        <location evidence="2">Cytoskeleton</location>
    </subcellularLocation>
</comment>
<dbReference type="GO" id="GO:0005912">
    <property type="term" value="C:adherens junction"/>
    <property type="evidence" value="ECO:0007669"/>
    <property type="project" value="UniProtKB-SubCell"/>
</dbReference>
<name>A0A315VE75_GAMAF</name>
<feature type="non-terminal residue" evidence="23">
    <location>
        <position position="1139"/>
    </location>
</feature>
<dbReference type="GO" id="GO:0005925">
    <property type="term" value="C:focal adhesion"/>
    <property type="evidence" value="ECO:0007669"/>
    <property type="project" value="UniProtKB-SubCell"/>
</dbReference>
<keyword evidence="13" id="KW-0965">Cell junction</keyword>
<dbReference type="FunFam" id="1.20.120.230:FF:000041">
    <property type="entry name" value="Vinculin"/>
    <property type="match status" value="1"/>
</dbReference>
<keyword evidence="24" id="KW-1185">Reference proteome</keyword>
<evidence type="ECO:0000256" key="16">
    <source>
        <dbReference type="ARBA" id="ARBA00023203"/>
    </source>
</evidence>
<evidence type="ECO:0000256" key="12">
    <source>
        <dbReference type="ARBA" id="ARBA00022889"/>
    </source>
</evidence>
<evidence type="ECO:0000313" key="24">
    <source>
        <dbReference type="Proteomes" id="UP000250572"/>
    </source>
</evidence>
<evidence type="ECO:0000256" key="14">
    <source>
        <dbReference type="ARBA" id="ARBA00023136"/>
    </source>
</evidence>
<keyword evidence="12" id="KW-0130">Cell adhesion</keyword>
<gene>
    <name evidence="23" type="ORF">CCH79_00003124</name>
</gene>
<evidence type="ECO:0000256" key="2">
    <source>
        <dbReference type="ARBA" id="ARBA00004245"/>
    </source>
</evidence>
<evidence type="ECO:0000256" key="5">
    <source>
        <dbReference type="ARBA" id="ARBA00004536"/>
    </source>
</evidence>
<dbReference type="GO" id="GO:0007155">
    <property type="term" value="P:cell adhesion"/>
    <property type="evidence" value="ECO:0007669"/>
    <property type="project" value="UniProtKB-KW"/>
</dbReference>
<accession>A0A315VE75</accession>
<dbReference type="AlphaFoldDB" id="A0A315VE75"/>
<keyword evidence="19" id="KW-0449">Lipoprotein</keyword>
<dbReference type="GO" id="GO:0030016">
    <property type="term" value="C:myofibril"/>
    <property type="evidence" value="ECO:0007669"/>
    <property type="project" value="UniProtKB-ARBA"/>
</dbReference>
<keyword evidence="10" id="KW-0597">Phosphoprotein</keyword>
<keyword evidence="17" id="KW-0206">Cytoskeleton</keyword>
<evidence type="ECO:0000256" key="22">
    <source>
        <dbReference type="SAM" id="MobiDB-lite"/>
    </source>
</evidence>
<keyword evidence="16" id="KW-0009">Actin-binding</keyword>
<evidence type="ECO:0000256" key="10">
    <source>
        <dbReference type="ARBA" id="ARBA00022553"/>
    </source>
</evidence>
<evidence type="ECO:0000256" key="4">
    <source>
        <dbReference type="ARBA" id="ARBA00004278"/>
    </source>
</evidence>
<dbReference type="FunFam" id="1.20.120.810:FF:000007">
    <property type="entry name" value="Vinculin"/>
    <property type="match status" value="1"/>
</dbReference>
<evidence type="ECO:0000256" key="3">
    <source>
        <dbReference type="ARBA" id="ARBA00004246"/>
    </source>
</evidence>
<dbReference type="FunFam" id="1.20.120.230:FF:000013">
    <property type="entry name" value="Vinculin b"/>
    <property type="match status" value="1"/>
</dbReference>
<dbReference type="EMBL" id="NHOQ01001904">
    <property type="protein sequence ID" value="PWA21518.1"/>
    <property type="molecule type" value="Genomic_DNA"/>
</dbReference>
<dbReference type="InterPro" id="IPR036723">
    <property type="entry name" value="Alpha-catenin/vinculin-like_sf"/>
</dbReference>
<evidence type="ECO:0000256" key="9">
    <source>
        <dbReference type="ARBA" id="ARBA00022490"/>
    </source>
</evidence>
<organism evidence="23 24">
    <name type="scientific">Gambusia affinis</name>
    <name type="common">Western mosquitofish</name>
    <name type="synonym">Heterandria affinis</name>
    <dbReference type="NCBI Taxonomy" id="33528"/>
    <lineage>
        <taxon>Eukaryota</taxon>
        <taxon>Metazoa</taxon>
        <taxon>Chordata</taxon>
        <taxon>Craniata</taxon>
        <taxon>Vertebrata</taxon>
        <taxon>Euteleostomi</taxon>
        <taxon>Actinopterygii</taxon>
        <taxon>Neopterygii</taxon>
        <taxon>Teleostei</taxon>
        <taxon>Neoteleostei</taxon>
        <taxon>Acanthomorphata</taxon>
        <taxon>Ovalentaria</taxon>
        <taxon>Atherinomorphae</taxon>
        <taxon>Cyprinodontiformes</taxon>
        <taxon>Poeciliidae</taxon>
        <taxon>Poeciliinae</taxon>
        <taxon>Gambusia</taxon>
    </lineage>
</organism>
<feature type="compositionally biased region" description="Pro residues" evidence="22">
    <location>
        <begin position="913"/>
        <end position="922"/>
    </location>
</feature>
<dbReference type="SUPFAM" id="SSF47220">
    <property type="entry name" value="alpha-catenin/vinculin-like"/>
    <property type="match status" value="7"/>
</dbReference>
<keyword evidence="15" id="KW-0564">Palmitate</keyword>
<evidence type="ECO:0000256" key="19">
    <source>
        <dbReference type="ARBA" id="ARBA00023288"/>
    </source>
</evidence>
<dbReference type="GO" id="GO:0042383">
    <property type="term" value="C:sarcolemma"/>
    <property type="evidence" value="ECO:0007669"/>
    <property type="project" value="UniProtKB-SubCell"/>
</dbReference>
<feature type="compositionally biased region" description="Basic and acidic residues" evidence="22">
    <location>
        <begin position="960"/>
        <end position="969"/>
    </location>
</feature>
<evidence type="ECO:0000256" key="18">
    <source>
        <dbReference type="ARBA" id="ARBA00023273"/>
    </source>
</evidence>
<evidence type="ECO:0000256" key="8">
    <source>
        <dbReference type="ARBA" id="ARBA00022475"/>
    </source>
</evidence>
<dbReference type="PANTHER" id="PTHR46180">
    <property type="entry name" value="VINCULIN"/>
    <property type="match status" value="1"/>
</dbReference>
<comment type="function">
    <text evidence="20">Actin filament (F-actin)-binding protein involved in cell-matrix adhesion and cell-cell adhesion. Regulates cell-surface E-cadherin expression and potentiates mechanosensing by the E-cadherin complex. May also play important roles in cell morphology and locomotion.</text>
</comment>
<evidence type="ECO:0000256" key="11">
    <source>
        <dbReference type="ARBA" id="ARBA00022737"/>
    </source>
</evidence>
<evidence type="ECO:0000256" key="15">
    <source>
        <dbReference type="ARBA" id="ARBA00023139"/>
    </source>
</evidence>
<dbReference type="Proteomes" id="UP000250572">
    <property type="component" value="Unassembled WGS sequence"/>
</dbReference>
<comment type="caution">
    <text evidence="23">The sequence shown here is derived from an EMBL/GenBank/DDBJ whole genome shotgun (WGS) entry which is preliminary data.</text>
</comment>
<dbReference type="Gene3D" id="1.20.120.230">
    <property type="entry name" value="Alpha-catenin/vinculin-like"/>
    <property type="match status" value="3"/>
</dbReference>
<keyword evidence="18" id="KW-0966">Cell projection</keyword>
<evidence type="ECO:0000256" key="6">
    <source>
        <dbReference type="ARBA" id="ARBA00008376"/>
    </source>
</evidence>
<keyword evidence="11" id="KW-0677">Repeat</keyword>
<evidence type="ECO:0000256" key="17">
    <source>
        <dbReference type="ARBA" id="ARBA00023212"/>
    </source>
</evidence>
<keyword evidence="9" id="KW-0963">Cytoplasm</keyword>
<evidence type="ECO:0000313" key="23">
    <source>
        <dbReference type="EMBL" id="PWA21518.1"/>
    </source>
</evidence>
<dbReference type="InterPro" id="IPR000633">
    <property type="entry name" value="Vinculin_CS"/>
</dbReference>
<evidence type="ECO:0000256" key="21">
    <source>
        <dbReference type="ARBA" id="ARBA00033411"/>
    </source>
</evidence>
<reference evidence="23 24" key="1">
    <citation type="journal article" date="2018" name="G3 (Bethesda)">
        <title>A High-Quality Reference Genome for the Invasive Mosquitofish Gambusia affinis Using a Chicago Library.</title>
        <authorList>
            <person name="Hoffberg S.L."/>
            <person name="Troendle N.J."/>
            <person name="Glenn T.C."/>
            <person name="Mahmud O."/>
            <person name="Louha S."/>
            <person name="Chalopin D."/>
            <person name="Bennetzen J.L."/>
            <person name="Mauricio R."/>
        </authorList>
    </citation>
    <scope>NUCLEOTIDE SEQUENCE [LARGE SCALE GENOMIC DNA]</scope>
    <source>
        <strain evidence="23">NE01/NJP1002.9</strain>
        <tissue evidence="23">Muscle</tissue>
    </source>
</reference>
<dbReference type="GO" id="GO:0005198">
    <property type="term" value="F:structural molecule activity"/>
    <property type="evidence" value="ECO:0007669"/>
    <property type="project" value="InterPro"/>
</dbReference>
<dbReference type="Gene3D" id="1.20.120.810">
    <property type="entry name" value="Vinculin, Vh2 four-helix bundle"/>
    <property type="match status" value="4"/>
</dbReference>
<comment type="similarity">
    <text evidence="6">Belongs to the vinculin/alpha-catenin family.</text>
</comment>
<evidence type="ECO:0000256" key="1">
    <source>
        <dbReference type="ARBA" id="ARBA00004188"/>
    </source>
</evidence>
<feature type="region of interest" description="Disordered" evidence="22">
    <location>
        <begin position="910"/>
        <end position="970"/>
    </location>
</feature>
<dbReference type="GO" id="GO:0051015">
    <property type="term" value="F:actin filament binding"/>
    <property type="evidence" value="ECO:0007669"/>
    <property type="project" value="InterPro"/>
</dbReference>
<dbReference type="Pfam" id="PF01044">
    <property type="entry name" value="Vinculin"/>
    <property type="match status" value="3"/>
</dbReference>
<dbReference type="PROSITE" id="PS00663">
    <property type="entry name" value="VINCULIN_1"/>
    <property type="match status" value="1"/>
</dbReference>
<keyword evidence="14" id="KW-0472">Membrane</keyword>
<dbReference type="STRING" id="33528.ENSGAFP00000008223"/>
<dbReference type="InterPro" id="IPR017997">
    <property type="entry name" value="Vinculin"/>
</dbReference>
<dbReference type="PRINTS" id="PR00806">
    <property type="entry name" value="VINCULIN"/>
</dbReference>
<evidence type="ECO:0000256" key="20">
    <source>
        <dbReference type="ARBA" id="ARBA00024757"/>
    </source>
</evidence>
<sequence length="1139" mass="125289">MPVFHTKTIESILEPVAQQISHLVIMHEEGEVDGKAIPDLSAPVAAVQAAVSNLVREDDLSGCSDLEECVEKETQEAKSGRPVSCLLHLGLDSWKGYRANNRGPDHEKGYATSLYQKWLAVPRQRVENACTKLVQAASMLKADPYSVPARDYLIDGSRGILSGTSDLLLTFDEAEVRKIIRVCKGILEYLSVAEVVESMEDLITYTKNLGPGMTKMAKMIDERQQELTHQEHRVMLVNSMNTVKELLPILISGIKIFVTTKTSGSQGVEEALKNRNFTYEKMSAEINEIIRVLQLTSWDEDAWANKDTEAMKRALGLIDSKMAQAKNWLRDPNAPPGDSGEQAVRQILDEAGKVGELCAGKERRDILGTAKTLGQMTDQVSEMRGRGQGASPAAMQKAQQVSQGLDVLAGKVSNAARKLEAMTNSKQAIAKRIDAAQVSQADLSPQNGVSDSLFIVFEWFCVFAQSWLADPHGSPEGEENIKALLNEARKIADMCEDPKEREEILRSAGELAAMTAKLSELRRQGKGDTPEARALAKQIATALQNLQSKTNKAVANSRPAKAAVHLEGKTEQAQRWIDNPTVDDSGVGESGVHPAKLLCLFHTRAHSFHSSGDLMSQGWENMFSHPCCVVLRRPALEEFPPQCKKMDGWMDGWMDLKGKMQEAMTQEVSDIFSDTTTPIKLLAVAATSPLDAPNRDEVFEDRAANFENHANRLGATAEKAAAVGTANKSTVEGIQASVKSTRDLTPQVVSAARILLRNPGNQAAYEHFETMKNQWIDNVEKMTVLVDEAIDTKSLLDASEDAIKKDLDKCRVAMTNHQPQMLVAGATSIARRANRILLVAKREVENSEDPKFREMVKAASDELSQTISPMVMNAKAVAGNIHDPTLQKGFLDSGYKILGAVAKVREAFQPQEPDFPPPPPPELDQLSLNDEAAPPKPPLPEGEVPPPRPPPPEEKDEEFPEHKAGEKVNEPIMVAARQLHDEARKWSSKGNDIIGAAKRMALLMAEMSRLVRGGSGNKRALIQCAKDIAKASDEVTRLAKEVAKQCTDKRIRTNLLQVCERIPTISTQLKILSTVKATMLGRTNISEEESEQATEMLVHNAQNLMQSVKETVREAEAASIKIRTDAGFTLHWVRKTPWY</sequence>
<dbReference type="FunFam" id="1.20.120.230:FF:000010">
    <property type="entry name" value="Vinculin a"/>
    <property type="match status" value="1"/>
</dbReference>